<feature type="chain" id="PRO_5041954444" evidence="1">
    <location>
        <begin position="23"/>
        <end position="303"/>
    </location>
</feature>
<organism evidence="2 3">
    <name type="scientific">Apodospora peruviana</name>
    <dbReference type="NCBI Taxonomy" id="516989"/>
    <lineage>
        <taxon>Eukaryota</taxon>
        <taxon>Fungi</taxon>
        <taxon>Dikarya</taxon>
        <taxon>Ascomycota</taxon>
        <taxon>Pezizomycotina</taxon>
        <taxon>Sordariomycetes</taxon>
        <taxon>Sordariomycetidae</taxon>
        <taxon>Sordariales</taxon>
        <taxon>Lasiosphaeriaceae</taxon>
        <taxon>Apodospora</taxon>
    </lineage>
</organism>
<feature type="signal peptide" evidence="1">
    <location>
        <begin position="1"/>
        <end position="22"/>
    </location>
</feature>
<dbReference type="Proteomes" id="UP001283341">
    <property type="component" value="Unassembled WGS sequence"/>
</dbReference>
<dbReference type="AlphaFoldDB" id="A0AAE0MB61"/>
<keyword evidence="3" id="KW-1185">Reference proteome</keyword>
<evidence type="ECO:0000256" key="1">
    <source>
        <dbReference type="SAM" id="SignalP"/>
    </source>
</evidence>
<dbReference type="EMBL" id="JAUEDM010000002">
    <property type="protein sequence ID" value="KAK3325233.1"/>
    <property type="molecule type" value="Genomic_DNA"/>
</dbReference>
<reference evidence="2" key="1">
    <citation type="journal article" date="2023" name="Mol. Phylogenet. Evol.">
        <title>Genome-scale phylogeny and comparative genomics of the fungal order Sordariales.</title>
        <authorList>
            <person name="Hensen N."/>
            <person name="Bonometti L."/>
            <person name="Westerberg I."/>
            <person name="Brannstrom I.O."/>
            <person name="Guillou S."/>
            <person name="Cros-Aarteil S."/>
            <person name="Calhoun S."/>
            <person name="Haridas S."/>
            <person name="Kuo A."/>
            <person name="Mondo S."/>
            <person name="Pangilinan J."/>
            <person name="Riley R."/>
            <person name="LaButti K."/>
            <person name="Andreopoulos B."/>
            <person name="Lipzen A."/>
            <person name="Chen C."/>
            <person name="Yan M."/>
            <person name="Daum C."/>
            <person name="Ng V."/>
            <person name="Clum A."/>
            <person name="Steindorff A."/>
            <person name="Ohm R.A."/>
            <person name="Martin F."/>
            <person name="Silar P."/>
            <person name="Natvig D.O."/>
            <person name="Lalanne C."/>
            <person name="Gautier V."/>
            <person name="Ament-Velasquez S.L."/>
            <person name="Kruys A."/>
            <person name="Hutchinson M.I."/>
            <person name="Powell A.J."/>
            <person name="Barry K."/>
            <person name="Miller A.N."/>
            <person name="Grigoriev I.V."/>
            <person name="Debuchy R."/>
            <person name="Gladieux P."/>
            <person name="Hiltunen Thoren M."/>
            <person name="Johannesson H."/>
        </authorList>
    </citation>
    <scope>NUCLEOTIDE SEQUENCE</scope>
    <source>
        <strain evidence="2">CBS 118394</strain>
    </source>
</reference>
<gene>
    <name evidence="2" type="ORF">B0H66DRAFT_529282</name>
</gene>
<name>A0AAE0MB61_9PEZI</name>
<accession>A0AAE0MB61</accession>
<evidence type="ECO:0000313" key="2">
    <source>
        <dbReference type="EMBL" id="KAK3325233.1"/>
    </source>
</evidence>
<comment type="caution">
    <text evidence="2">The sequence shown here is derived from an EMBL/GenBank/DDBJ whole genome shotgun (WGS) entry which is preliminary data.</text>
</comment>
<evidence type="ECO:0000313" key="3">
    <source>
        <dbReference type="Proteomes" id="UP001283341"/>
    </source>
</evidence>
<keyword evidence="1" id="KW-0732">Signal</keyword>
<proteinExistence type="predicted"/>
<sequence length="303" mass="31461">MRPSSSAPALLVAIFAVSRGFARPPGHGSGPPPGFFGDDYENIVCHPMEDRAPNPVPPCMDIETIEYICTPNGTSPLALKAHQECRQLYPPPLFFWTDSRSSPSLQPKGADNGNTQGMCGGSFFAEWPFCLQCLFIHGLRSERDVLLYKSVLVTASNALCGVPTPTAPFQSIFQSAQGVVPVPTTGETISSDQAISQTAVSLYYTPSGSQGPGRITGEATAATATRLIIAPGTTVQTSESGGALNTEAASTGIQSTLPSTGGSVASIRPTASAVNTNGCEKARGFCQSWIAAVVAVAAGAVMF</sequence>
<reference evidence="2" key="2">
    <citation type="submission" date="2023-06" db="EMBL/GenBank/DDBJ databases">
        <authorList>
            <consortium name="Lawrence Berkeley National Laboratory"/>
            <person name="Haridas S."/>
            <person name="Hensen N."/>
            <person name="Bonometti L."/>
            <person name="Westerberg I."/>
            <person name="Brannstrom I.O."/>
            <person name="Guillou S."/>
            <person name="Cros-Aarteil S."/>
            <person name="Calhoun S."/>
            <person name="Kuo A."/>
            <person name="Mondo S."/>
            <person name="Pangilinan J."/>
            <person name="Riley R."/>
            <person name="Labutti K."/>
            <person name="Andreopoulos B."/>
            <person name="Lipzen A."/>
            <person name="Chen C."/>
            <person name="Yanf M."/>
            <person name="Daum C."/>
            <person name="Ng V."/>
            <person name="Clum A."/>
            <person name="Steindorff A."/>
            <person name="Ohm R."/>
            <person name="Martin F."/>
            <person name="Silar P."/>
            <person name="Natvig D."/>
            <person name="Lalanne C."/>
            <person name="Gautier V."/>
            <person name="Ament-Velasquez S.L."/>
            <person name="Kruys A."/>
            <person name="Hutchinson M.I."/>
            <person name="Powell A.J."/>
            <person name="Barry K."/>
            <person name="Miller A.N."/>
            <person name="Grigoriev I.V."/>
            <person name="Debuchy R."/>
            <person name="Gladieux P."/>
            <person name="Thoren M.H."/>
            <person name="Johannesson H."/>
        </authorList>
    </citation>
    <scope>NUCLEOTIDE SEQUENCE</scope>
    <source>
        <strain evidence="2">CBS 118394</strain>
    </source>
</reference>
<protein>
    <submittedName>
        <fullName evidence="2">Uncharacterized protein</fullName>
    </submittedName>
</protein>